<comment type="caution">
    <text evidence="2">The sequence shown here is derived from an EMBL/GenBank/DDBJ whole genome shotgun (WGS) entry which is preliminary data.</text>
</comment>
<evidence type="ECO:0000313" key="2">
    <source>
        <dbReference type="EMBL" id="MCD9642100.1"/>
    </source>
</evidence>
<organism evidence="2 3">
    <name type="scientific">Datura stramonium</name>
    <name type="common">Jimsonweed</name>
    <name type="synonym">Common thornapple</name>
    <dbReference type="NCBI Taxonomy" id="4076"/>
    <lineage>
        <taxon>Eukaryota</taxon>
        <taxon>Viridiplantae</taxon>
        <taxon>Streptophyta</taxon>
        <taxon>Embryophyta</taxon>
        <taxon>Tracheophyta</taxon>
        <taxon>Spermatophyta</taxon>
        <taxon>Magnoliopsida</taxon>
        <taxon>eudicotyledons</taxon>
        <taxon>Gunneridae</taxon>
        <taxon>Pentapetalae</taxon>
        <taxon>asterids</taxon>
        <taxon>lamiids</taxon>
        <taxon>Solanales</taxon>
        <taxon>Solanaceae</taxon>
        <taxon>Solanoideae</taxon>
        <taxon>Datureae</taxon>
        <taxon>Datura</taxon>
    </lineage>
</organism>
<proteinExistence type="predicted"/>
<gene>
    <name evidence="2" type="ORF">HAX54_028738</name>
</gene>
<reference evidence="2 3" key="1">
    <citation type="journal article" date="2021" name="BMC Genomics">
        <title>Datura genome reveals duplications of psychoactive alkaloid biosynthetic genes and high mutation rate following tissue culture.</title>
        <authorList>
            <person name="Rajewski A."/>
            <person name="Carter-House D."/>
            <person name="Stajich J."/>
            <person name="Litt A."/>
        </authorList>
    </citation>
    <scope>NUCLEOTIDE SEQUENCE [LARGE SCALE GENOMIC DNA]</scope>
    <source>
        <strain evidence="2">AR-01</strain>
    </source>
</reference>
<name>A0ABS8V7E1_DATST</name>
<protein>
    <submittedName>
        <fullName evidence="2">Uncharacterized protein</fullName>
    </submittedName>
</protein>
<sequence length="98" mass="11373">MARTVNGAAYNMPKKCGGVCGRRRRHERRKKGEGTQLLRRSSEKGKGWDLVVLERGSEENETAVVVYEERRVREFRWLFYAGGIKKSRRFGVGGRERE</sequence>
<evidence type="ECO:0000313" key="3">
    <source>
        <dbReference type="Proteomes" id="UP000823775"/>
    </source>
</evidence>
<accession>A0ABS8V7E1</accession>
<keyword evidence="3" id="KW-1185">Reference proteome</keyword>
<dbReference type="Proteomes" id="UP000823775">
    <property type="component" value="Unassembled WGS sequence"/>
</dbReference>
<feature type="region of interest" description="Disordered" evidence="1">
    <location>
        <begin position="20"/>
        <end position="41"/>
    </location>
</feature>
<feature type="compositionally biased region" description="Basic residues" evidence="1">
    <location>
        <begin position="21"/>
        <end position="31"/>
    </location>
</feature>
<evidence type="ECO:0000256" key="1">
    <source>
        <dbReference type="SAM" id="MobiDB-lite"/>
    </source>
</evidence>
<dbReference type="EMBL" id="JACEIK010003537">
    <property type="protein sequence ID" value="MCD9642100.1"/>
    <property type="molecule type" value="Genomic_DNA"/>
</dbReference>